<evidence type="ECO:0000313" key="2">
    <source>
        <dbReference type="EMBL" id="VTJ58032.1"/>
    </source>
</evidence>
<evidence type="ECO:0000256" key="1">
    <source>
        <dbReference type="SAM" id="MobiDB-lite"/>
    </source>
</evidence>
<name>A0A5E4ANG9_MARMO</name>
<feature type="region of interest" description="Disordered" evidence="1">
    <location>
        <begin position="1"/>
        <end position="123"/>
    </location>
</feature>
<comment type="caution">
    <text evidence="2">The sequence shown here is derived from an EMBL/GenBank/DDBJ whole genome shotgun (WGS) entry which is preliminary data.</text>
</comment>
<protein>
    <submittedName>
        <fullName evidence="2">Uncharacterized protein</fullName>
    </submittedName>
</protein>
<gene>
    <name evidence="2" type="ORF">MONAX_5E036645</name>
</gene>
<sequence>MAQCGPHPQQLRRDLAPRGLWVSSGQRAKEGEMPAGVDSKVAESGRASGAGTPRQTEAGPEAAGLPSHPVLAIREQAVGEGTLLPSQAPPYTKPQRPRLKTGPEKSSSPVPIRWWPHISDKDE</sequence>
<organism evidence="2">
    <name type="scientific">Marmota monax</name>
    <name type="common">Woodchuck</name>
    <dbReference type="NCBI Taxonomy" id="9995"/>
    <lineage>
        <taxon>Eukaryota</taxon>
        <taxon>Metazoa</taxon>
        <taxon>Chordata</taxon>
        <taxon>Craniata</taxon>
        <taxon>Vertebrata</taxon>
        <taxon>Euteleostomi</taxon>
        <taxon>Mammalia</taxon>
        <taxon>Eutheria</taxon>
        <taxon>Euarchontoglires</taxon>
        <taxon>Glires</taxon>
        <taxon>Rodentia</taxon>
        <taxon>Sciuromorpha</taxon>
        <taxon>Sciuridae</taxon>
        <taxon>Xerinae</taxon>
        <taxon>Marmotini</taxon>
        <taxon>Marmota</taxon>
    </lineage>
</organism>
<reference evidence="2" key="1">
    <citation type="submission" date="2019-04" db="EMBL/GenBank/DDBJ databases">
        <authorList>
            <person name="Alioto T."/>
            <person name="Alioto T."/>
        </authorList>
    </citation>
    <scope>NUCLEOTIDE SEQUENCE [LARGE SCALE GENOMIC DNA]</scope>
</reference>
<accession>A0A5E4ANG9</accession>
<proteinExistence type="predicted"/>
<dbReference type="EMBL" id="CABDUW010000091">
    <property type="protein sequence ID" value="VTJ58032.1"/>
    <property type="molecule type" value="Genomic_DNA"/>
</dbReference>
<dbReference type="AlphaFoldDB" id="A0A5E4ANG9"/>